<evidence type="ECO:0000313" key="2">
    <source>
        <dbReference type="Proteomes" id="UP001519287"/>
    </source>
</evidence>
<gene>
    <name evidence="1" type="ORF">J2Z66_000308</name>
</gene>
<accession>A0ABS4IMC1</accession>
<comment type="caution">
    <text evidence="1">The sequence shown here is derived from an EMBL/GenBank/DDBJ whole genome shotgun (WGS) entry which is preliminary data.</text>
</comment>
<evidence type="ECO:0008006" key="3">
    <source>
        <dbReference type="Google" id="ProtNLM"/>
    </source>
</evidence>
<organism evidence="1 2">
    <name type="scientific">Paenibacillus eucommiae</name>
    <dbReference type="NCBI Taxonomy" id="1355755"/>
    <lineage>
        <taxon>Bacteria</taxon>
        <taxon>Bacillati</taxon>
        <taxon>Bacillota</taxon>
        <taxon>Bacilli</taxon>
        <taxon>Bacillales</taxon>
        <taxon>Paenibacillaceae</taxon>
        <taxon>Paenibacillus</taxon>
    </lineage>
</organism>
<dbReference type="EMBL" id="JAGGLB010000001">
    <property type="protein sequence ID" value="MBP1988713.1"/>
    <property type="molecule type" value="Genomic_DNA"/>
</dbReference>
<protein>
    <recommendedName>
        <fullName evidence="3">CxxH/CxxC protein</fullName>
    </recommendedName>
</protein>
<keyword evidence="2" id="KW-1185">Reference proteome</keyword>
<reference evidence="1 2" key="1">
    <citation type="submission" date="2021-03" db="EMBL/GenBank/DDBJ databases">
        <title>Genomic Encyclopedia of Type Strains, Phase IV (KMG-IV): sequencing the most valuable type-strain genomes for metagenomic binning, comparative biology and taxonomic classification.</title>
        <authorList>
            <person name="Goeker M."/>
        </authorList>
    </citation>
    <scope>NUCLEOTIDE SEQUENCE [LARGE SCALE GENOMIC DNA]</scope>
    <source>
        <strain evidence="1 2">DSM 26048</strain>
    </source>
</reference>
<dbReference type="RefSeq" id="WP_209968990.1">
    <property type="nucleotide sequence ID" value="NZ_JAGGLB010000001.1"/>
</dbReference>
<name>A0ABS4IMC1_9BACL</name>
<proteinExistence type="predicted"/>
<dbReference type="Proteomes" id="UP001519287">
    <property type="component" value="Unassembled WGS sequence"/>
</dbReference>
<evidence type="ECO:0000313" key="1">
    <source>
        <dbReference type="EMBL" id="MBP1988713.1"/>
    </source>
</evidence>
<sequence>MAKMKCKCGEILSNRLVPNDVELKVYTDKEWDMIYELDSIDEIPEPQYDVWRCNACERLHFFDGTKIIKTYVLET</sequence>